<dbReference type="Pfam" id="PF03461">
    <property type="entry name" value="TRCF"/>
    <property type="match status" value="1"/>
</dbReference>
<dbReference type="NCBIfam" id="TIGR00580">
    <property type="entry name" value="mfd"/>
    <property type="match status" value="1"/>
</dbReference>
<dbReference type="Gene3D" id="3.30.2060.10">
    <property type="entry name" value="Penicillin-binding protein 1b domain"/>
    <property type="match status" value="1"/>
</dbReference>
<comment type="similarity">
    <text evidence="10 13">In the N-terminal section; belongs to the UvrB family.</text>
</comment>
<dbReference type="GO" id="GO:0016787">
    <property type="term" value="F:hydrolase activity"/>
    <property type="evidence" value="ECO:0007669"/>
    <property type="project" value="UniProtKB-KW"/>
</dbReference>
<evidence type="ECO:0000259" key="15">
    <source>
        <dbReference type="PROSITE" id="PS51194"/>
    </source>
</evidence>
<evidence type="ECO:0000256" key="9">
    <source>
        <dbReference type="ARBA" id="ARBA00023204"/>
    </source>
</evidence>
<organism evidence="16 17">
    <name type="scientific">Candidatus Edwardsbacteria bacterium GWF2_54_11</name>
    <dbReference type="NCBI Taxonomy" id="1817851"/>
    <lineage>
        <taxon>Bacteria</taxon>
        <taxon>Candidatus Edwardsiibacteriota</taxon>
    </lineage>
</organism>
<dbReference type="InterPro" id="IPR041471">
    <property type="entry name" value="UvrB_inter"/>
</dbReference>
<dbReference type="InterPro" id="IPR037235">
    <property type="entry name" value="TRCF-like_C_D7"/>
</dbReference>
<dbReference type="SMART" id="SM00982">
    <property type="entry name" value="TRCF"/>
    <property type="match status" value="1"/>
</dbReference>
<dbReference type="PROSITE" id="PS51194">
    <property type="entry name" value="HELICASE_CTER"/>
    <property type="match status" value="1"/>
</dbReference>
<evidence type="ECO:0000313" key="17">
    <source>
        <dbReference type="Proteomes" id="UP000177230"/>
    </source>
</evidence>
<evidence type="ECO:0000256" key="6">
    <source>
        <dbReference type="ARBA" id="ARBA00022806"/>
    </source>
</evidence>
<dbReference type="SUPFAM" id="SSF143517">
    <property type="entry name" value="TRCF domain-like"/>
    <property type="match status" value="1"/>
</dbReference>
<dbReference type="SUPFAM" id="SSF52540">
    <property type="entry name" value="P-loop containing nucleoside triphosphate hydrolases"/>
    <property type="match status" value="4"/>
</dbReference>
<comment type="similarity">
    <text evidence="11 13">In the C-terminal section; belongs to the helicase family. RecG subfamily.</text>
</comment>
<keyword evidence="8 13" id="KW-0238">DNA-binding</keyword>
<accession>A0A1F5RFH9</accession>
<dbReference type="Pfam" id="PF00270">
    <property type="entry name" value="DEAD"/>
    <property type="match status" value="1"/>
</dbReference>
<name>A0A1F5RFH9_9BACT</name>
<keyword evidence="2 13" id="KW-0963">Cytoplasm</keyword>
<dbReference type="InterPro" id="IPR036101">
    <property type="entry name" value="CarD-like/TRCF_RID_sf"/>
</dbReference>
<dbReference type="Pfam" id="PF17757">
    <property type="entry name" value="UvrB_inter"/>
    <property type="match status" value="1"/>
</dbReference>
<dbReference type="Gene3D" id="3.40.50.11180">
    <property type="match status" value="1"/>
</dbReference>
<dbReference type="Pfam" id="PF02559">
    <property type="entry name" value="CarD_TRCF_RID"/>
    <property type="match status" value="1"/>
</dbReference>
<dbReference type="SMART" id="SM00487">
    <property type="entry name" value="DEXDc"/>
    <property type="match status" value="1"/>
</dbReference>
<dbReference type="AlphaFoldDB" id="A0A1F5RFH9"/>
<feature type="domain" description="Helicase ATP-binding" evidence="14">
    <location>
        <begin position="558"/>
        <end position="719"/>
    </location>
</feature>
<evidence type="ECO:0000256" key="4">
    <source>
        <dbReference type="ARBA" id="ARBA00022763"/>
    </source>
</evidence>
<dbReference type="InterPro" id="IPR027417">
    <property type="entry name" value="P-loop_NTPase"/>
</dbReference>
<dbReference type="PANTHER" id="PTHR47964:SF1">
    <property type="entry name" value="ATP-DEPENDENT DNA HELICASE HOMOLOG RECG, CHLOROPLASTIC"/>
    <property type="match status" value="1"/>
</dbReference>
<reference evidence="16 17" key="1">
    <citation type="journal article" date="2016" name="Nat. Commun.">
        <title>Thousands of microbial genomes shed light on interconnected biogeochemical processes in an aquifer system.</title>
        <authorList>
            <person name="Anantharaman K."/>
            <person name="Brown C.T."/>
            <person name="Hug L.A."/>
            <person name="Sharon I."/>
            <person name="Castelle C.J."/>
            <person name="Probst A.J."/>
            <person name="Thomas B.C."/>
            <person name="Singh A."/>
            <person name="Wilkins M.J."/>
            <person name="Karaoz U."/>
            <person name="Brodie E.L."/>
            <person name="Williams K.H."/>
            <person name="Hubbard S.S."/>
            <person name="Banfield J.F."/>
        </authorList>
    </citation>
    <scope>NUCLEOTIDE SEQUENCE [LARGE SCALE GENOMIC DNA]</scope>
</reference>
<dbReference type="InterPro" id="IPR001650">
    <property type="entry name" value="Helicase_C-like"/>
</dbReference>
<dbReference type="InterPro" id="IPR047112">
    <property type="entry name" value="RecG/Mfd"/>
</dbReference>
<dbReference type="GO" id="GO:0005524">
    <property type="term" value="F:ATP binding"/>
    <property type="evidence" value="ECO:0007669"/>
    <property type="project" value="UniProtKB-UniRule"/>
</dbReference>
<evidence type="ECO:0000256" key="13">
    <source>
        <dbReference type="HAMAP-Rule" id="MF_00969"/>
    </source>
</evidence>
<comment type="caution">
    <text evidence="16">The sequence shown here is derived from an EMBL/GenBank/DDBJ whole genome shotgun (WGS) entry which is preliminary data.</text>
</comment>
<dbReference type="Pfam" id="PF00271">
    <property type="entry name" value="Helicase_C"/>
    <property type="match status" value="1"/>
</dbReference>
<dbReference type="InterPro" id="IPR011545">
    <property type="entry name" value="DEAD/DEAH_box_helicase_dom"/>
</dbReference>
<dbReference type="PROSITE" id="PS51192">
    <property type="entry name" value="HELICASE_ATP_BIND_1"/>
    <property type="match status" value="1"/>
</dbReference>
<protein>
    <recommendedName>
        <fullName evidence="12 13">Transcription-repair-coupling factor</fullName>
        <shortName evidence="13">TRCF</shortName>
        <ecNumber evidence="13">3.6.4.-</ecNumber>
    </recommendedName>
</protein>
<dbReference type="FunFam" id="3.40.50.300:FF:000546">
    <property type="entry name" value="Transcription-repair-coupling factor"/>
    <property type="match status" value="1"/>
</dbReference>
<dbReference type="GO" id="GO:0005737">
    <property type="term" value="C:cytoplasm"/>
    <property type="evidence" value="ECO:0007669"/>
    <property type="project" value="UniProtKB-SubCell"/>
</dbReference>
<evidence type="ECO:0000256" key="1">
    <source>
        <dbReference type="ARBA" id="ARBA00004496"/>
    </source>
</evidence>
<dbReference type="CDD" id="cd17991">
    <property type="entry name" value="DEXHc_TRCF"/>
    <property type="match status" value="1"/>
</dbReference>
<evidence type="ECO:0000259" key="14">
    <source>
        <dbReference type="PROSITE" id="PS51192"/>
    </source>
</evidence>
<dbReference type="HAMAP" id="MF_00969">
    <property type="entry name" value="TRCF"/>
    <property type="match status" value="1"/>
</dbReference>
<keyword evidence="4 13" id="KW-0227">DNA damage</keyword>
<keyword evidence="7 13" id="KW-0067">ATP-binding</keyword>
<feature type="domain" description="Helicase C-terminal" evidence="15">
    <location>
        <begin position="740"/>
        <end position="894"/>
    </location>
</feature>
<keyword evidence="5 13" id="KW-0378">Hydrolase</keyword>
<evidence type="ECO:0000256" key="12">
    <source>
        <dbReference type="ARBA" id="ARBA00070128"/>
    </source>
</evidence>
<dbReference type="Gene3D" id="2.40.10.170">
    <property type="match status" value="1"/>
</dbReference>
<sequence>MIWDKFSKAVYHSPSFAKLFKLYASDQKLFGLTGPCEAGKPVIVSGLYAKQPRTLLWITPGDEETERQRDNLSVLLGPDNIRWWAAWDILPGDQKEPDVELVGSRMECLQALSSRQPAVILASARAVIQRTVNPAEFGQRRIDLSLGMKIDREELLARLIDSGYERQPAVSGIGDISLRGSIIDIASFSEEGPVRLELDDDILVSLRRFSLLDQRSTARLERATILPRMEVSQRTALLLEHLPENCLVIMDEPGEISSEWAELSEEYRDMVNDNRFASGEQFRRGLATFSRLLATSGAGFGMSEERSPEEIVRIGIQPVEPFMSNLDLLGARIEKLHQENFQIFLLCDNQGQQERLNEIIDGQSRARVAEITVAGLHSGFVFPEALLCAVTEREIFAREKRRRARRFFKGGGAIRSLEALRKGDFMVHVDHGICQYQGLSNLNIEGRQTECLLLIFRDGDKLYLPVDQLKRVQKYSAEEGQHPNLSKLGSAAWEETKARAKRSAHDMAKELLVLYAARKSQPGISFSPDTLWQKELEASFIYQETPDQLRAIGEIKADMESDKPMDRLLCGDVGYGKTEVAIRAAFKAVMDGRQAAVLVPTTVLAEQHYQTFRERLADYPVKVEMLSRFRKHGDQKKVIKAVAAGEVDIVIGTHRLIQKDVQFKKLGLLVVDEEQRFGVAHKEKLKQLFKAVDVLTMTATPIPRTLHMSLLGARDISNIETPPKDRLAVITEVSLWNADRIKEAILREVDRGGQVFFLHNRVQSIAAMTAYIASLVPGAEVALAHGQMEERELERVMLAFAAKRYDVLVATTIIESGLDMPNVNTIIINRADKFGLAQLYQLRGRVGRSNKRAFAHLIIPKGGRINEIARKRLRVIEELSELGSGFQLALRDLEIRGAGNLLGREQHGNMIAVGFELYCQLLEEAVRELKGLPAVPQIDVKVEIPGRALIPQDYVEDPNERINLYRQLNRIGDMEKFDRIREEMSDRFGPPPEEVSRLIEAARLRLGAASLGAVRIKWEGSKLEVWWPEDRNPSREKLEKLVRTIRQPLEFIAAKNFCARIALGSRPDISAVSGELFAAGN</sequence>
<dbReference type="GO" id="GO:0003684">
    <property type="term" value="F:damaged DNA binding"/>
    <property type="evidence" value="ECO:0007669"/>
    <property type="project" value="InterPro"/>
</dbReference>
<dbReference type="Gene3D" id="3.40.50.300">
    <property type="entry name" value="P-loop containing nucleotide triphosphate hydrolases"/>
    <property type="match status" value="2"/>
</dbReference>
<dbReference type="InterPro" id="IPR005118">
    <property type="entry name" value="TRCF_C"/>
</dbReference>
<dbReference type="InterPro" id="IPR014001">
    <property type="entry name" value="Helicase_ATP-bd"/>
</dbReference>
<proteinExistence type="inferred from homology"/>
<gene>
    <name evidence="13" type="primary">mfd</name>
    <name evidence="16" type="ORF">A2024_01620</name>
</gene>
<dbReference type="EMBL" id="MFFM01000029">
    <property type="protein sequence ID" value="OGF12853.1"/>
    <property type="molecule type" value="Genomic_DNA"/>
</dbReference>
<comment type="function">
    <text evidence="13">Couples transcription and DNA repair by recognizing RNA polymerase (RNAP) stalled at DNA lesions. Mediates ATP-dependent release of RNAP and its truncated transcript from the DNA, and recruitment of nucleotide excision repair machinery to the damaged site.</text>
</comment>
<comment type="subcellular location">
    <subcellularLocation>
        <location evidence="1 13">Cytoplasm</location>
    </subcellularLocation>
</comment>
<dbReference type="Proteomes" id="UP000177230">
    <property type="component" value="Unassembled WGS sequence"/>
</dbReference>
<dbReference type="SMART" id="SM01058">
    <property type="entry name" value="CarD_TRCF"/>
    <property type="match status" value="1"/>
</dbReference>
<dbReference type="GO" id="GO:0000716">
    <property type="term" value="P:transcription-coupled nucleotide-excision repair, DNA damage recognition"/>
    <property type="evidence" value="ECO:0007669"/>
    <property type="project" value="UniProtKB-UniRule"/>
</dbReference>
<dbReference type="SMART" id="SM00490">
    <property type="entry name" value="HELICc"/>
    <property type="match status" value="1"/>
</dbReference>
<dbReference type="GO" id="GO:0006355">
    <property type="term" value="P:regulation of DNA-templated transcription"/>
    <property type="evidence" value="ECO:0007669"/>
    <property type="project" value="UniProtKB-UniRule"/>
</dbReference>
<dbReference type="PANTHER" id="PTHR47964">
    <property type="entry name" value="ATP-DEPENDENT DNA HELICASE HOMOLOG RECG, CHLOROPLASTIC"/>
    <property type="match status" value="1"/>
</dbReference>
<evidence type="ECO:0000256" key="10">
    <source>
        <dbReference type="ARBA" id="ARBA00061104"/>
    </source>
</evidence>
<keyword evidence="9 13" id="KW-0234">DNA repair</keyword>
<dbReference type="Gene3D" id="3.90.1150.50">
    <property type="entry name" value="Transcription-repair-coupling factor, D7 domain"/>
    <property type="match status" value="1"/>
</dbReference>
<evidence type="ECO:0000256" key="5">
    <source>
        <dbReference type="ARBA" id="ARBA00022801"/>
    </source>
</evidence>
<evidence type="ECO:0000256" key="3">
    <source>
        <dbReference type="ARBA" id="ARBA00022741"/>
    </source>
</evidence>
<keyword evidence="3 13" id="KW-0547">Nucleotide-binding</keyword>
<dbReference type="InterPro" id="IPR003711">
    <property type="entry name" value="CarD-like/TRCF_RID"/>
</dbReference>
<dbReference type="InterPro" id="IPR004576">
    <property type="entry name" value="Mfd"/>
</dbReference>
<evidence type="ECO:0000256" key="7">
    <source>
        <dbReference type="ARBA" id="ARBA00022840"/>
    </source>
</evidence>
<evidence type="ECO:0000313" key="16">
    <source>
        <dbReference type="EMBL" id="OGF12853.1"/>
    </source>
</evidence>
<keyword evidence="6" id="KW-0347">Helicase</keyword>
<evidence type="ECO:0000256" key="11">
    <source>
        <dbReference type="ARBA" id="ARBA00061399"/>
    </source>
</evidence>
<evidence type="ECO:0000256" key="2">
    <source>
        <dbReference type="ARBA" id="ARBA00022490"/>
    </source>
</evidence>
<dbReference type="SUPFAM" id="SSF141259">
    <property type="entry name" value="CarD-like"/>
    <property type="match status" value="1"/>
</dbReference>
<dbReference type="EC" id="3.6.4.-" evidence="13"/>
<evidence type="ECO:0000256" key="8">
    <source>
        <dbReference type="ARBA" id="ARBA00023125"/>
    </source>
</evidence>
<dbReference type="GO" id="GO:0003678">
    <property type="term" value="F:DNA helicase activity"/>
    <property type="evidence" value="ECO:0007669"/>
    <property type="project" value="TreeGrafter"/>
</dbReference>